<dbReference type="Proteomes" id="UP000053157">
    <property type="component" value="Unassembled WGS sequence"/>
</dbReference>
<dbReference type="EMBL" id="LOPV01000145">
    <property type="protein sequence ID" value="KTG28028.1"/>
    <property type="molecule type" value="Genomic_DNA"/>
</dbReference>
<keyword evidence="3" id="KW-1185">Reference proteome</keyword>
<evidence type="ECO:0000313" key="3">
    <source>
        <dbReference type="Proteomes" id="UP000053157"/>
    </source>
</evidence>
<dbReference type="OrthoDB" id="253186at2157"/>
<keyword evidence="1" id="KW-0472">Membrane</keyword>
<dbReference type="AlphaFoldDB" id="A0A0W1SP04"/>
<feature type="transmembrane region" description="Helical" evidence="1">
    <location>
        <begin position="42"/>
        <end position="63"/>
    </location>
</feature>
<name>A0A0W1SP04_9EURY</name>
<keyword evidence="1" id="KW-0812">Transmembrane</keyword>
<evidence type="ECO:0000313" key="2">
    <source>
        <dbReference type="EMBL" id="KTG28028.1"/>
    </source>
</evidence>
<dbReference type="RefSeq" id="WP_058571839.1">
    <property type="nucleotide sequence ID" value="NZ_LOPV01000145.1"/>
</dbReference>
<evidence type="ECO:0000256" key="1">
    <source>
        <dbReference type="SAM" id="Phobius"/>
    </source>
</evidence>
<keyword evidence="1" id="KW-1133">Transmembrane helix</keyword>
<sequence length="86" mass="8641">MGVKSSLGNLLGLFLLVVAGGAGLNAAYLVGVSALTGLTIPRASAIVFSLGLSVTTGFTGYFVRKAVAGQVMPSTFDTSVAYRGGR</sequence>
<organism evidence="2 3">
    <name type="scientific">Haloferax profundi</name>
    <dbReference type="NCBI Taxonomy" id="1544718"/>
    <lineage>
        <taxon>Archaea</taxon>
        <taxon>Methanobacteriati</taxon>
        <taxon>Methanobacteriota</taxon>
        <taxon>Stenosarchaea group</taxon>
        <taxon>Halobacteria</taxon>
        <taxon>Halobacteriales</taxon>
        <taxon>Haloferacaceae</taxon>
        <taxon>Haloferax</taxon>
    </lineage>
</organism>
<accession>A0A0W1SP04</accession>
<comment type="caution">
    <text evidence="2">The sequence shown here is derived from an EMBL/GenBank/DDBJ whole genome shotgun (WGS) entry which is preliminary data.</text>
</comment>
<proteinExistence type="predicted"/>
<gene>
    <name evidence="2" type="ORF">AUR66_12430</name>
</gene>
<protein>
    <submittedName>
        <fullName evidence="2">Uncharacterized protein</fullName>
    </submittedName>
</protein>
<reference evidence="2 3" key="1">
    <citation type="submission" date="2015-12" db="EMBL/GenBank/DDBJ databases">
        <title>Haloferax profundi sp. nov. isolated from the Discovery deep brine-seawater interface in the Red Sea.</title>
        <authorList>
            <person name="Zhang G."/>
            <person name="Stingl U."/>
            <person name="Rashid M."/>
        </authorList>
    </citation>
    <scope>NUCLEOTIDE SEQUENCE [LARGE SCALE GENOMIC DNA]</scope>
    <source>
        <strain evidence="2 3">SB29</strain>
    </source>
</reference>